<evidence type="ECO:0000256" key="4">
    <source>
        <dbReference type="ARBA" id="ARBA00022692"/>
    </source>
</evidence>
<evidence type="ECO:0000256" key="6">
    <source>
        <dbReference type="ARBA" id="ARBA00022989"/>
    </source>
</evidence>
<dbReference type="UniPathway" id="UPA00378"/>
<dbReference type="PIRSF" id="PIRSF005588">
    <property type="entry name" value="DAD"/>
    <property type="match status" value="1"/>
</dbReference>
<comment type="pathway">
    <text evidence="2 8">Protein modification; protein glycosylation.</text>
</comment>
<dbReference type="GO" id="GO:0008250">
    <property type="term" value="C:oligosaccharyltransferase complex"/>
    <property type="evidence" value="ECO:0007669"/>
    <property type="project" value="InterPro"/>
</dbReference>
<name>A0A0H5RBA7_9EUKA</name>
<feature type="region of interest" description="Disordered" evidence="9">
    <location>
        <begin position="1"/>
        <end position="24"/>
    </location>
</feature>
<dbReference type="PANTHER" id="PTHR10705">
    <property type="entry name" value="DOLICHYL-DIPHOSPHOOLIGOSACCHARIDE--PROTEIN GLYCOSYLTRANSFERASE SUBUNIT DAD1"/>
    <property type="match status" value="1"/>
</dbReference>
<accession>A0A0H5RBA7</accession>
<evidence type="ECO:0000256" key="2">
    <source>
        <dbReference type="ARBA" id="ARBA00004922"/>
    </source>
</evidence>
<keyword evidence="7 8" id="KW-0472">Membrane</keyword>
<reference evidence="10" key="1">
    <citation type="submission" date="2015-04" db="EMBL/GenBank/DDBJ databases">
        <title>The genome sequence of the plant pathogenic Rhizarian Plasmodiophora brassicae reveals insights in its biotrophic life cycle and the origin of chitin synthesis.</title>
        <authorList>
            <person name="Schwelm A."/>
            <person name="Fogelqvist J."/>
            <person name="Knaust A."/>
            <person name="Julke S."/>
            <person name="Lilja T."/>
            <person name="Dhandapani V."/>
            <person name="Bonilla-Rosso G."/>
            <person name="Karlsson M."/>
            <person name="Shevchenko A."/>
            <person name="Choi S.R."/>
            <person name="Kim H.G."/>
            <person name="Park J.Y."/>
            <person name="Lim Y.P."/>
            <person name="Ludwig-Muller J."/>
            <person name="Dixelius C."/>
        </authorList>
    </citation>
    <scope>NUCLEOTIDE SEQUENCE</scope>
    <source>
        <tissue evidence="10">Potato root galls</tissue>
    </source>
</reference>
<feature type="transmembrane region" description="Helical" evidence="8">
    <location>
        <begin position="83"/>
        <end position="103"/>
    </location>
</feature>
<keyword evidence="4 8" id="KW-0812">Transmembrane</keyword>
<comment type="function">
    <text evidence="8">Subunit of the oligosaccharyl transferase (OST) complex that catalyzes the initial transfer of a defined glycan (Glc(3)Man(9)GlcNAc(2) in eukaryotes) from the lipid carrier dolichol-pyrophosphate to an asparagine residue within an Asn-X-Ser/Thr consensus motif in nascent polypeptide chains, the first step in protein N-glycosylation. N-glycosylation occurs cotranslationally and the complex associates with the Sec61 complex at the channel-forming translocon complex that mediates protein translocation across the endoplasmic reticulum (ER). All subunits are required for a maximal enzyme activity.</text>
</comment>
<evidence type="ECO:0000256" key="7">
    <source>
        <dbReference type="ARBA" id="ARBA00023136"/>
    </source>
</evidence>
<dbReference type="AlphaFoldDB" id="A0A0H5RBA7"/>
<evidence type="ECO:0000256" key="3">
    <source>
        <dbReference type="ARBA" id="ARBA00009386"/>
    </source>
</evidence>
<keyword evidence="6 8" id="KW-1133">Transmembrane helix</keyword>
<comment type="subcellular location">
    <subcellularLocation>
        <location evidence="1 8">Endoplasmic reticulum membrane</location>
        <topology evidence="1 8">Multi-pass membrane protein</topology>
    </subcellularLocation>
</comment>
<evidence type="ECO:0000256" key="9">
    <source>
        <dbReference type="SAM" id="MobiDB-lite"/>
    </source>
</evidence>
<evidence type="ECO:0000256" key="5">
    <source>
        <dbReference type="ARBA" id="ARBA00022824"/>
    </source>
</evidence>
<dbReference type="GO" id="GO:0006487">
    <property type="term" value="P:protein N-linked glycosylation"/>
    <property type="evidence" value="ECO:0007669"/>
    <property type="project" value="TreeGrafter"/>
</dbReference>
<comment type="subunit">
    <text evidence="8">Component of the oligosaccharyltransferase (OST) complex.</text>
</comment>
<comment type="similarity">
    <text evidence="3 8">Belongs to the DAD/OST2 family.</text>
</comment>
<keyword evidence="5 8" id="KW-0256">Endoplasmic reticulum</keyword>
<dbReference type="Pfam" id="PF02109">
    <property type="entry name" value="DAD"/>
    <property type="match status" value="1"/>
</dbReference>
<organism evidence="10">
    <name type="scientific">Spongospora subterranea</name>
    <dbReference type="NCBI Taxonomy" id="70186"/>
    <lineage>
        <taxon>Eukaryota</taxon>
        <taxon>Sar</taxon>
        <taxon>Rhizaria</taxon>
        <taxon>Endomyxa</taxon>
        <taxon>Phytomyxea</taxon>
        <taxon>Plasmodiophorida</taxon>
        <taxon>Plasmodiophoridae</taxon>
        <taxon>Spongospora</taxon>
    </lineage>
</organism>
<dbReference type="PANTHER" id="PTHR10705:SF0">
    <property type="entry name" value="DOLICHYL-DIPHOSPHOOLIGOSACCHARIDE--PROTEIN GLYCOSYLTRANSFERASE SUBUNIT DAD1"/>
    <property type="match status" value="1"/>
</dbReference>
<sequence length="144" mass="15891">MTRGSQSASRRTGSGKSPPSTPLTTVHQPAASLDSIYRHLVQDYWSTTPRRLQLIDAYLVYIVATGLVQALYCFLAGSFPFNSFLAGFLSCVASFVFGVSLRFQTSSPSQFRIDKSRSICDERAFADWVACNVLLHLVILTFIG</sequence>
<proteinExistence type="inferred from homology"/>
<evidence type="ECO:0000256" key="1">
    <source>
        <dbReference type="ARBA" id="ARBA00004477"/>
    </source>
</evidence>
<protein>
    <recommendedName>
        <fullName evidence="8">Dolichyl-diphosphooligosaccharide--protein glycosyltransferase subunit OST2</fullName>
        <shortName evidence="8">Oligosaccharyl transferase subunit OST2</shortName>
    </recommendedName>
</protein>
<evidence type="ECO:0000256" key="8">
    <source>
        <dbReference type="RuleBase" id="RU361136"/>
    </source>
</evidence>
<dbReference type="InterPro" id="IPR003038">
    <property type="entry name" value="DAD/Ost2"/>
</dbReference>
<feature type="transmembrane region" description="Helical" evidence="8">
    <location>
        <begin position="58"/>
        <end position="77"/>
    </location>
</feature>
<feature type="transmembrane region" description="Helical" evidence="8">
    <location>
        <begin position="124"/>
        <end position="143"/>
    </location>
</feature>
<dbReference type="EMBL" id="HACM01010649">
    <property type="protein sequence ID" value="CRZ11091.1"/>
    <property type="molecule type" value="Transcribed_RNA"/>
</dbReference>
<evidence type="ECO:0000313" key="10">
    <source>
        <dbReference type="EMBL" id="CRZ11091.1"/>
    </source>
</evidence>